<organism evidence="8 9">
    <name type="scientific">Campylobacter gracilis RM3268</name>
    <dbReference type="NCBI Taxonomy" id="553220"/>
    <lineage>
        <taxon>Bacteria</taxon>
        <taxon>Pseudomonadati</taxon>
        <taxon>Campylobacterota</taxon>
        <taxon>Epsilonproteobacteria</taxon>
        <taxon>Campylobacterales</taxon>
        <taxon>Campylobacteraceae</taxon>
        <taxon>Campylobacter</taxon>
    </lineage>
</organism>
<evidence type="ECO:0000256" key="3">
    <source>
        <dbReference type="ARBA" id="ARBA00022679"/>
    </source>
</evidence>
<name>C8PI17_9BACT</name>
<evidence type="ECO:0000256" key="4">
    <source>
        <dbReference type="ARBA" id="ARBA00022695"/>
    </source>
</evidence>
<protein>
    <recommendedName>
        <fullName evidence="7">DarT domain-containing protein</fullName>
    </recommendedName>
</protein>
<keyword evidence="9" id="KW-1185">Reference proteome</keyword>
<evidence type="ECO:0000313" key="8">
    <source>
        <dbReference type="EMBL" id="EEV17781.1"/>
    </source>
</evidence>
<comment type="caution">
    <text evidence="6">Lacks conserved residue(s) required for the propagation of feature annotation.</text>
</comment>
<evidence type="ECO:0000313" key="9">
    <source>
        <dbReference type="Proteomes" id="UP000005709"/>
    </source>
</evidence>
<comment type="caution">
    <text evidence="8">The sequence shown here is derived from an EMBL/GenBank/DDBJ whole genome shotgun (WGS) entry which is preliminary data.</text>
</comment>
<proteinExistence type="inferred from homology"/>
<evidence type="ECO:0000256" key="2">
    <source>
        <dbReference type="ARBA" id="ARBA00022676"/>
    </source>
</evidence>
<reference evidence="8 9" key="1">
    <citation type="submission" date="2009-07" db="EMBL/GenBank/DDBJ databases">
        <authorList>
            <person name="Madupu R."/>
            <person name="Sebastian Y."/>
            <person name="Durkin A.S."/>
            <person name="Torralba M."/>
            <person name="Methe B."/>
            <person name="Sutton G.G."/>
            <person name="Strausberg R.L."/>
            <person name="Nelson K.E."/>
        </authorList>
    </citation>
    <scope>NUCLEOTIDE SEQUENCE [LARGE SCALE GENOMIC DNA]</scope>
    <source>
        <strain evidence="8 9">RM3268</strain>
    </source>
</reference>
<keyword evidence="2" id="KW-0328">Glycosyltransferase</keyword>
<keyword evidence="3" id="KW-0808">Transferase</keyword>
<dbReference type="EMBL" id="ACYG01000024">
    <property type="protein sequence ID" value="EEV17781.1"/>
    <property type="molecule type" value="Genomic_DNA"/>
</dbReference>
<evidence type="ECO:0000256" key="6">
    <source>
        <dbReference type="PROSITE-ProRule" id="PRU01362"/>
    </source>
</evidence>
<comment type="similarity">
    <text evidence="6">Belongs to the DarT ADP-ribosyltransferase family.</text>
</comment>
<gene>
    <name evidence="8" type="ORF">CAMGR0001_0615</name>
</gene>
<dbReference type="RefSeq" id="WP_005871402.1">
    <property type="nucleotide sequence ID" value="NZ_ACYG01000024.1"/>
</dbReference>
<dbReference type="AlphaFoldDB" id="C8PI17"/>
<keyword evidence="4" id="KW-0548">Nucleotidyltransferase</keyword>
<accession>C8PI17</accession>
<evidence type="ECO:0000259" key="7">
    <source>
        <dbReference type="PROSITE" id="PS52018"/>
    </source>
</evidence>
<dbReference type="InterPro" id="IPR029494">
    <property type="entry name" value="DarT"/>
</dbReference>
<dbReference type="Proteomes" id="UP000005709">
    <property type="component" value="Unassembled WGS sequence"/>
</dbReference>
<feature type="domain" description="DarT" evidence="7">
    <location>
        <begin position="67"/>
        <end position="232"/>
    </location>
</feature>
<dbReference type="PROSITE" id="PS52018">
    <property type="entry name" value="DART"/>
    <property type="match status" value="1"/>
</dbReference>
<keyword evidence="5 6" id="KW-0238">DNA-binding</keyword>
<keyword evidence="1 6" id="KW-1277">Toxin-antitoxin system</keyword>
<dbReference type="STRING" id="824.CGRAC_1754"/>
<dbReference type="GO" id="GO:0003677">
    <property type="term" value="F:DNA binding"/>
    <property type="evidence" value="ECO:0007669"/>
    <property type="project" value="UniProtKB-UniRule"/>
</dbReference>
<dbReference type="eggNOG" id="ENOG5030JHY">
    <property type="taxonomic scope" value="Bacteria"/>
</dbReference>
<dbReference type="GO" id="GO:0016779">
    <property type="term" value="F:nucleotidyltransferase activity"/>
    <property type="evidence" value="ECO:0007669"/>
    <property type="project" value="UniProtKB-KW"/>
</dbReference>
<evidence type="ECO:0000256" key="1">
    <source>
        <dbReference type="ARBA" id="ARBA00022649"/>
    </source>
</evidence>
<dbReference type="Pfam" id="PF14487">
    <property type="entry name" value="DarT"/>
    <property type="match status" value="1"/>
</dbReference>
<sequence>MYSSLDAAIANIKKFSRCKNFHYPNIPQVGDIADFKPEPKFNLTKDENYQEALAFINDNFTGKSKYYDFIHLTKLSNLSSIIKMGGIFCMNYLKNNGIGPNLLTNELSNELDNRRNLGDYVHLSVIGDNCMLNTFIDRHKNENLAIILISPIVLFYHAFIMSDQNATANAAHIGRYSTIKNYLNFVSLYSIQEFPSYDVAQNSLYKISQAEVMIYEKIPLKFVSEIIPLVRN</sequence>
<evidence type="ECO:0000256" key="5">
    <source>
        <dbReference type="ARBA" id="ARBA00023125"/>
    </source>
</evidence>
<dbReference type="GO" id="GO:0016757">
    <property type="term" value="F:glycosyltransferase activity"/>
    <property type="evidence" value="ECO:0007669"/>
    <property type="project" value="UniProtKB-KW"/>
</dbReference>